<evidence type="ECO:0000313" key="4">
    <source>
        <dbReference type="Proteomes" id="UP000320231"/>
    </source>
</evidence>
<feature type="compositionally biased region" description="Pro residues" evidence="1">
    <location>
        <begin position="170"/>
        <end position="179"/>
    </location>
</feature>
<dbReference type="GO" id="GO:0009228">
    <property type="term" value="P:thiamine biosynthetic process"/>
    <property type="evidence" value="ECO:0007669"/>
    <property type="project" value="InterPro"/>
</dbReference>
<evidence type="ECO:0000259" key="2">
    <source>
        <dbReference type="Pfam" id="PF13667"/>
    </source>
</evidence>
<dbReference type="KEGG" id="hsr:HSBAA_14950"/>
<accession>A0A455U5U0</accession>
<dbReference type="GO" id="GO:0005829">
    <property type="term" value="C:cytosol"/>
    <property type="evidence" value="ECO:0007669"/>
    <property type="project" value="TreeGrafter"/>
</dbReference>
<dbReference type="Proteomes" id="UP000320231">
    <property type="component" value="Chromosome"/>
</dbReference>
<feature type="compositionally biased region" description="Basic and acidic residues" evidence="1">
    <location>
        <begin position="145"/>
        <end position="160"/>
    </location>
</feature>
<dbReference type="EMBL" id="AP019514">
    <property type="protein sequence ID" value="BBI60189.1"/>
    <property type="molecule type" value="Genomic_DNA"/>
</dbReference>
<dbReference type="GO" id="GO:0051536">
    <property type="term" value="F:iron-sulfur cluster binding"/>
    <property type="evidence" value="ECO:0007669"/>
    <property type="project" value="InterPro"/>
</dbReference>
<evidence type="ECO:0000256" key="1">
    <source>
        <dbReference type="SAM" id="MobiDB-lite"/>
    </source>
</evidence>
<dbReference type="PANTHER" id="PTHR30557:SF1">
    <property type="entry name" value="PHOSPHOMETHYLPYRIMIDINE SYNTHASE, CHLOROPLASTIC"/>
    <property type="match status" value="1"/>
</dbReference>
<sequence>MTKTVKSKTAHFLAETAQVDAAAIAPLPASRKVYVEGSRPDIRVPFREIKLSPTKTSSIDEENPPLLVYDTSGPYTDPNAQIDLRQGLSALRRAWIEERNDTEFLAGHTSEYGKRRANDPTLAQLRFDLTRTPRRALSTKRRPAWKRDPAVLRPPGHRDAGNGVYCPARKPAPPSAGHR</sequence>
<dbReference type="InterPro" id="IPR002817">
    <property type="entry name" value="ThiC/BzaA/B"/>
</dbReference>
<feature type="region of interest" description="Disordered" evidence="1">
    <location>
        <begin position="133"/>
        <end position="179"/>
    </location>
</feature>
<evidence type="ECO:0000313" key="3">
    <source>
        <dbReference type="EMBL" id="BBI60189.1"/>
    </source>
</evidence>
<reference evidence="3 4" key="1">
    <citation type="journal article" date="2019" name="Microbiol. Resour. Announc.">
        <title>Complete Genome Sequence of Halomonas sulfidaeris Strain Esulfide1 Isolated from a Metal Sulfide Rock at a Depth of 2,200 Meters, Obtained Using Nanopore Sequencing.</title>
        <authorList>
            <person name="Saito M."/>
            <person name="Nishigata A."/>
            <person name="Galipon J."/>
            <person name="Arakawa K."/>
        </authorList>
    </citation>
    <scope>NUCLEOTIDE SEQUENCE [LARGE SCALE GENOMIC DNA]</scope>
    <source>
        <strain evidence="3 4">ATCC BAA-803</strain>
    </source>
</reference>
<organism evidence="3 4">
    <name type="scientific">Vreelandella sulfidaeris</name>
    <dbReference type="NCBI Taxonomy" id="115553"/>
    <lineage>
        <taxon>Bacteria</taxon>
        <taxon>Pseudomonadati</taxon>
        <taxon>Pseudomonadota</taxon>
        <taxon>Gammaproteobacteria</taxon>
        <taxon>Oceanospirillales</taxon>
        <taxon>Halomonadaceae</taxon>
        <taxon>Vreelandella</taxon>
    </lineage>
</organism>
<dbReference type="InterPro" id="IPR025747">
    <property type="entry name" value="ThiC-associated_dom"/>
</dbReference>
<feature type="domain" description="ThiC-associated" evidence="2">
    <location>
        <begin position="26"/>
        <end position="103"/>
    </location>
</feature>
<dbReference type="PANTHER" id="PTHR30557">
    <property type="entry name" value="THIAMINE BIOSYNTHESIS PROTEIN THIC"/>
    <property type="match status" value="1"/>
</dbReference>
<gene>
    <name evidence="3" type="ORF">HSBAA_14950</name>
</gene>
<proteinExistence type="predicted"/>
<name>A0A455U5U0_9GAMM</name>
<dbReference type="AlphaFoldDB" id="A0A455U5U0"/>
<feature type="compositionally biased region" description="Basic residues" evidence="1">
    <location>
        <begin position="133"/>
        <end position="144"/>
    </location>
</feature>
<protein>
    <recommendedName>
        <fullName evidence="2">ThiC-associated domain-containing protein</fullName>
    </recommendedName>
</protein>
<dbReference type="Pfam" id="PF13667">
    <property type="entry name" value="ThiC-associated"/>
    <property type="match status" value="1"/>
</dbReference>